<dbReference type="Proteomes" id="UP000018958">
    <property type="component" value="Unassembled WGS sequence"/>
</dbReference>
<reference evidence="1 2" key="1">
    <citation type="submission" date="2013-11" db="EMBL/GenBank/DDBJ databases">
        <title>The Genome Sequence of Phytophthora parasitica CJ01A1.</title>
        <authorList>
            <consortium name="The Broad Institute Genomics Platform"/>
            <person name="Russ C."/>
            <person name="Tyler B."/>
            <person name="Panabieres F."/>
            <person name="Shan W."/>
            <person name="Tripathy S."/>
            <person name="Grunwald N."/>
            <person name="Machado M."/>
            <person name="Johnson C.S."/>
            <person name="Walker B."/>
            <person name="Young S.K."/>
            <person name="Zeng Q."/>
            <person name="Gargeya S."/>
            <person name="Fitzgerald M."/>
            <person name="Haas B."/>
            <person name="Abouelleil A."/>
            <person name="Allen A.W."/>
            <person name="Alvarado L."/>
            <person name="Arachchi H.M."/>
            <person name="Berlin A.M."/>
            <person name="Chapman S.B."/>
            <person name="Gainer-Dewar J."/>
            <person name="Goldberg J."/>
            <person name="Griggs A."/>
            <person name="Gujja S."/>
            <person name="Hansen M."/>
            <person name="Howarth C."/>
            <person name="Imamovic A."/>
            <person name="Ireland A."/>
            <person name="Larimer J."/>
            <person name="McCowan C."/>
            <person name="Murphy C."/>
            <person name="Pearson M."/>
            <person name="Poon T.W."/>
            <person name="Priest M."/>
            <person name="Roberts A."/>
            <person name="Saif S."/>
            <person name="Shea T."/>
            <person name="Sisk P."/>
            <person name="Sykes S."/>
            <person name="Wortman J."/>
            <person name="Nusbaum C."/>
            <person name="Birren B."/>
        </authorList>
    </citation>
    <scope>NUCLEOTIDE SEQUENCE [LARGE SCALE GENOMIC DNA]</scope>
    <source>
        <strain evidence="1 2">CJ01A1</strain>
    </source>
</reference>
<gene>
    <name evidence="1" type="ORF">F441_17979</name>
</gene>
<dbReference type="AlphaFoldDB" id="W2W737"/>
<evidence type="ECO:0000313" key="1">
    <source>
        <dbReference type="EMBL" id="ETP05404.1"/>
    </source>
</evidence>
<proteinExistence type="predicted"/>
<organism evidence="1 2">
    <name type="scientific">Phytophthora nicotianae CJ01A1</name>
    <dbReference type="NCBI Taxonomy" id="1317063"/>
    <lineage>
        <taxon>Eukaryota</taxon>
        <taxon>Sar</taxon>
        <taxon>Stramenopiles</taxon>
        <taxon>Oomycota</taxon>
        <taxon>Peronosporomycetes</taxon>
        <taxon>Peronosporales</taxon>
        <taxon>Peronosporaceae</taxon>
        <taxon>Phytophthora</taxon>
    </lineage>
</organism>
<dbReference type="EMBL" id="ANIX01003546">
    <property type="protein sequence ID" value="ETP05404.1"/>
    <property type="molecule type" value="Genomic_DNA"/>
</dbReference>
<evidence type="ECO:0000313" key="2">
    <source>
        <dbReference type="Proteomes" id="UP000018958"/>
    </source>
</evidence>
<comment type="caution">
    <text evidence="1">The sequence shown here is derived from an EMBL/GenBank/DDBJ whole genome shotgun (WGS) entry which is preliminary data.</text>
</comment>
<protein>
    <submittedName>
        <fullName evidence="1">Uncharacterized protein</fullName>
    </submittedName>
</protein>
<dbReference type="OrthoDB" id="123483at2759"/>
<name>W2W737_PHYNI</name>
<accession>W2W737</accession>
<sequence length="76" mass="8490">MPRTTGAHDIKPETRVAVAIFLTTLSKEGRLCYGTITRAKKVFRLSRASIRGIWGGNEFKLPRVRKTFASSKVIPT</sequence>